<evidence type="ECO:0000256" key="4">
    <source>
        <dbReference type="ARBA" id="ARBA00022989"/>
    </source>
</evidence>
<evidence type="ECO:0000256" key="5">
    <source>
        <dbReference type="ARBA" id="ARBA00023136"/>
    </source>
</evidence>
<protein>
    <recommendedName>
        <fullName evidence="6">Integral membrane protein GPR175</fullName>
    </recommendedName>
</protein>
<comment type="similarity">
    <text evidence="2">Belongs to the UPF0359 family.</text>
</comment>
<dbReference type="GO" id="GO:0005886">
    <property type="term" value="C:plasma membrane"/>
    <property type="evidence" value="ECO:0007669"/>
    <property type="project" value="TreeGrafter"/>
</dbReference>
<feature type="transmembrane region" description="Helical" evidence="7">
    <location>
        <begin position="122"/>
        <end position="142"/>
    </location>
</feature>
<dbReference type="Pfam" id="PF10160">
    <property type="entry name" value="Tmemb_40"/>
    <property type="match status" value="1"/>
</dbReference>
<dbReference type="PANTHER" id="PTHR15876">
    <property type="entry name" value="TRANSMEMBRANE PROTEIN ADIPOCYTE-ASSOCIATED 1"/>
    <property type="match status" value="1"/>
</dbReference>
<proteinExistence type="evidence at transcript level"/>
<dbReference type="GO" id="GO:0004930">
    <property type="term" value="F:G protein-coupled receptor activity"/>
    <property type="evidence" value="ECO:0007669"/>
    <property type="project" value="TreeGrafter"/>
</dbReference>
<feature type="transmembrane region" description="Helical" evidence="7">
    <location>
        <begin position="308"/>
        <end position="330"/>
    </location>
</feature>
<name>A0A6F9DW43_9ASCI</name>
<accession>A0A6F9DW43</accession>
<keyword evidence="3 7" id="KW-0812">Transmembrane</keyword>
<feature type="transmembrane region" description="Helical" evidence="7">
    <location>
        <begin position="83"/>
        <end position="101"/>
    </location>
</feature>
<dbReference type="EMBL" id="LR791334">
    <property type="protein sequence ID" value="CAB3267196.1"/>
    <property type="molecule type" value="mRNA"/>
</dbReference>
<dbReference type="AlphaFoldDB" id="A0A6F9DW43"/>
<comment type="subcellular location">
    <subcellularLocation>
        <location evidence="1">Membrane</location>
        <topology evidence="1">Multi-pass membrane protein</topology>
    </subcellularLocation>
</comment>
<evidence type="ECO:0000256" key="7">
    <source>
        <dbReference type="SAM" id="Phobius"/>
    </source>
</evidence>
<evidence type="ECO:0000256" key="3">
    <source>
        <dbReference type="ARBA" id="ARBA00022692"/>
    </source>
</evidence>
<keyword evidence="5 7" id="KW-0472">Membrane</keyword>
<keyword evidence="4 7" id="KW-1133">Transmembrane helix</keyword>
<evidence type="ECO:0000256" key="2">
    <source>
        <dbReference type="ARBA" id="ARBA00010125"/>
    </source>
</evidence>
<gene>
    <name evidence="8" type="primary">Tpra1</name>
</gene>
<evidence type="ECO:0000256" key="6">
    <source>
        <dbReference type="ARBA" id="ARBA00029849"/>
    </source>
</evidence>
<feature type="transmembrane region" description="Helical" evidence="7">
    <location>
        <begin position="194"/>
        <end position="215"/>
    </location>
</feature>
<organism evidence="8">
    <name type="scientific">Phallusia mammillata</name>
    <dbReference type="NCBI Taxonomy" id="59560"/>
    <lineage>
        <taxon>Eukaryota</taxon>
        <taxon>Metazoa</taxon>
        <taxon>Chordata</taxon>
        <taxon>Tunicata</taxon>
        <taxon>Ascidiacea</taxon>
        <taxon>Phlebobranchia</taxon>
        <taxon>Ascidiidae</taxon>
        <taxon>Phallusia</taxon>
    </lineage>
</organism>
<evidence type="ECO:0000256" key="1">
    <source>
        <dbReference type="ARBA" id="ARBA00004141"/>
    </source>
</evidence>
<dbReference type="InterPro" id="IPR018781">
    <property type="entry name" value="TPRA1/CAND2/CAND8"/>
</dbReference>
<dbReference type="PANTHER" id="PTHR15876:SF8">
    <property type="entry name" value="TRANSMEMBRANE PROTEIN ADIPOCYTE-ASSOCIATED 1"/>
    <property type="match status" value="1"/>
</dbReference>
<evidence type="ECO:0000313" key="8">
    <source>
        <dbReference type="EMBL" id="CAB3267196.1"/>
    </source>
</evidence>
<feature type="transmembrane region" description="Helical" evidence="7">
    <location>
        <begin position="235"/>
        <end position="262"/>
    </location>
</feature>
<feature type="transmembrane region" description="Helical" evidence="7">
    <location>
        <begin position="162"/>
        <end position="182"/>
    </location>
</feature>
<feature type="transmembrane region" description="Helical" evidence="7">
    <location>
        <begin position="274"/>
        <end position="296"/>
    </location>
</feature>
<sequence>MNFSVSNETFSTQHVNATTLPNVVSSTTNITVEPATGSMLPTITEPVTFLQTTLPHQQNNSIQNESQCLWILYEDIGNSRVRIWDVVLFIPNLIFLIFVLYRLRRVWHRILSGIGSGGSPIFVTYFTLVALSALLAVIRGIVSMTVDVATTSGSDANKILWVILRFFLLMAEMSVLVFGIAFGHLDSKSSIKRVLFVTTSLALIYSIVQGTMEMLETDPRFQIETKHWSVYGHGGSLFCFVTSAIFLIMYVFVGCLPFVNWLQKYLSVPTRKSFYVYVGFMAVLNLLAVVGCGLLLEWNWIGLCLLDGYSLAYFTMFAPLVYWTFLSSYFGTAQPSSMLFSYATHVDESQNDITDFDMPATGGNVDSTLSGILVFDHGDTAGYQVPNGHIEEPLHNFTDGSSDLISPSVDSTHSFFHSNA</sequence>
<reference evidence="8" key="1">
    <citation type="submission" date="2020-04" db="EMBL/GenBank/DDBJ databases">
        <authorList>
            <person name="Neveu A P."/>
        </authorList>
    </citation>
    <scope>NUCLEOTIDE SEQUENCE</scope>
    <source>
        <tissue evidence="8">Whole embryo</tissue>
    </source>
</reference>